<evidence type="ECO:0000313" key="4">
    <source>
        <dbReference type="Proteomes" id="UP000177682"/>
    </source>
</evidence>
<proteinExistence type="predicted"/>
<feature type="signal peptide" evidence="2">
    <location>
        <begin position="1"/>
        <end position="28"/>
    </location>
</feature>
<evidence type="ECO:0000313" key="3">
    <source>
        <dbReference type="EMBL" id="OGE90763.1"/>
    </source>
</evidence>
<gene>
    <name evidence="3" type="ORF">A3E29_01400</name>
</gene>
<feature type="chain" id="PRO_5009520415" description="Carboxypeptidase regulatory-like domain-containing protein" evidence="2">
    <location>
        <begin position="29"/>
        <end position="389"/>
    </location>
</feature>
<protein>
    <recommendedName>
        <fullName evidence="5">Carboxypeptidase regulatory-like domain-containing protein</fullName>
    </recommendedName>
</protein>
<comment type="caution">
    <text evidence="3">The sequence shown here is derived from an EMBL/GenBank/DDBJ whole genome shotgun (WGS) entry which is preliminary data.</text>
</comment>
<keyword evidence="2" id="KW-0732">Signal</keyword>
<organism evidence="3 4">
    <name type="scientific">Candidatus Doudnabacteria bacterium RIFCSPHIGHO2_12_FULL_48_16</name>
    <dbReference type="NCBI Taxonomy" id="1817838"/>
    <lineage>
        <taxon>Bacteria</taxon>
        <taxon>Candidatus Doudnaibacteriota</taxon>
    </lineage>
</organism>
<evidence type="ECO:0000256" key="1">
    <source>
        <dbReference type="SAM" id="MobiDB-lite"/>
    </source>
</evidence>
<dbReference type="AlphaFoldDB" id="A0A1F5PLE7"/>
<evidence type="ECO:0000256" key="2">
    <source>
        <dbReference type="SAM" id="SignalP"/>
    </source>
</evidence>
<dbReference type="EMBL" id="MFEY01000004">
    <property type="protein sequence ID" value="OGE90763.1"/>
    <property type="molecule type" value="Genomic_DNA"/>
</dbReference>
<name>A0A1F5PLE7_9BACT</name>
<evidence type="ECO:0008006" key="5">
    <source>
        <dbReference type="Google" id="ProtNLM"/>
    </source>
</evidence>
<sequence>MKKTLLTLAAVIAVIAFIGNCVAPVLHAQTLPGAPTTPPLPTANTVIGAVDAWHGGWAADRTDPEQSITVALVMETGGSMRLLTYVWANGPRPDVNKNVGIPGDHGFGIGIDEVNQICDGNQHIMHYFGLAVESGKPVELPVSSPNANKITCGTKAGAITGTVKNRFGKAVTTESWNASGVVLLKLDDRGIAQNFAYSSVDADGKFSITQGMGGENLLDGTYELWVLARGYLNNIPSHRRFTYTRTTALGFTFMIDKAPVYIEVNGEAPAIPSSGQYLSVPLRVCNLDFTPGSMGFLTELHINTSGPGKSSLYNVTPDQTWYVSVPPDPGTCYTTSLSLSIDPTLPDGQYYCASVKATATGDPDDGWSETGTCAPKGAKENLGSLRPKG</sequence>
<feature type="region of interest" description="Disordered" evidence="1">
    <location>
        <begin position="361"/>
        <end position="389"/>
    </location>
</feature>
<accession>A0A1F5PLE7</accession>
<reference evidence="3 4" key="1">
    <citation type="journal article" date="2016" name="Nat. Commun.">
        <title>Thousands of microbial genomes shed light on interconnected biogeochemical processes in an aquifer system.</title>
        <authorList>
            <person name="Anantharaman K."/>
            <person name="Brown C.T."/>
            <person name="Hug L.A."/>
            <person name="Sharon I."/>
            <person name="Castelle C.J."/>
            <person name="Probst A.J."/>
            <person name="Thomas B.C."/>
            <person name="Singh A."/>
            <person name="Wilkins M.J."/>
            <person name="Karaoz U."/>
            <person name="Brodie E.L."/>
            <person name="Williams K.H."/>
            <person name="Hubbard S.S."/>
            <person name="Banfield J.F."/>
        </authorList>
    </citation>
    <scope>NUCLEOTIDE SEQUENCE [LARGE SCALE GENOMIC DNA]</scope>
</reference>
<dbReference type="Proteomes" id="UP000177682">
    <property type="component" value="Unassembled WGS sequence"/>
</dbReference>